<organism evidence="2 3">
    <name type="scientific">Mesorhizobium delmotii</name>
    <dbReference type="NCBI Taxonomy" id="1631247"/>
    <lineage>
        <taxon>Bacteria</taxon>
        <taxon>Pseudomonadati</taxon>
        <taxon>Pseudomonadota</taxon>
        <taxon>Alphaproteobacteria</taxon>
        <taxon>Hyphomicrobiales</taxon>
        <taxon>Phyllobacteriaceae</taxon>
        <taxon>Mesorhizobium</taxon>
    </lineage>
</organism>
<dbReference type="Proteomes" id="UP000245698">
    <property type="component" value="Unassembled WGS sequence"/>
</dbReference>
<name>A0A2P9AJ35_9HYPH</name>
<evidence type="ECO:0000313" key="2">
    <source>
        <dbReference type="EMBL" id="SJM31138.1"/>
    </source>
</evidence>
<dbReference type="EMBL" id="FUIG01000024">
    <property type="protein sequence ID" value="SJM31138.1"/>
    <property type="molecule type" value="Genomic_DNA"/>
</dbReference>
<sequence>MGRQAELYLPGAGRARHENEGPSSSILPNYLTCPHAAGTSHDAGAGSSSASLQYDYYPWVDQMVNRKIDFLLTYLIFWKILAHPSDTL</sequence>
<keyword evidence="3" id="KW-1185">Reference proteome</keyword>
<feature type="region of interest" description="Disordered" evidence="1">
    <location>
        <begin position="1"/>
        <end position="27"/>
    </location>
</feature>
<dbReference type="AlphaFoldDB" id="A0A2P9AJ35"/>
<gene>
    <name evidence="2" type="ORF">BQ8482_180366</name>
</gene>
<protein>
    <submittedName>
        <fullName evidence="2">Uncharacterized protein</fullName>
    </submittedName>
</protein>
<proteinExistence type="predicted"/>
<accession>A0A2P9AJ35</accession>
<reference evidence="3" key="1">
    <citation type="submission" date="2016-12" db="EMBL/GenBank/DDBJ databases">
        <authorList>
            <person name="Brunel B."/>
        </authorList>
    </citation>
    <scope>NUCLEOTIDE SEQUENCE [LARGE SCALE GENOMIC DNA]</scope>
</reference>
<evidence type="ECO:0000313" key="3">
    <source>
        <dbReference type="Proteomes" id="UP000245698"/>
    </source>
</evidence>
<evidence type="ECO:0000256" key="1">
    <source>
        <dbReference type="SAM" id="MobiDB-lite"/>
    </source>
</evidence>